<evidence type="ECO:0000313" key="2">
    <source>
        <dbReference type="Proteomes" id="UP000054721"/>
    </source>
</evidence>
<name>A0A0V1KIT9_9BILA</name>
<accession>A0A0V1KIT9</accession>
<dbReference type="EMBL" id="JYDW01001185">
    <property type="protein sequence ID" value="KRZ47199.1"/>
    <property type="molecule type" value="Genomic_DNA"/>
</dbReference>
<dbReference type="Proteomes" id="UP000054721">
    <property type="component" value="Unassembled WGS sequence"/>
</dbReference>
<dbReference type="AlphaFoldDB" id="A0A0V1KIT9"/>
<keyword evidence="2" id="KW-1185">Reference proteome</keyword>
<protein>
    <submittedName>
        <fullName evidence="1">Uncharacterized protein</fullName>
    </submittedName>
</protein>
<reference evidence="1 2" key="1">
    <citation type="submission" date="2015-05" db="EMBL/GenBank/DDBJ databases">
        <title>Evolution of Trichinella species and genotypes.</title>
        <authorList>
            <person name="Korhonen P.K."/>
            <person name="Edoardo P."/>
            <person name="Giuseppe L.R."/>
            <person name="Gasser R.B."/>
        </authorList>
    </citation>
    <scope>NUCLEOTIDE SEQUENCE [LARGE SCALE GENOMIC DNA]</scope>
    <source>
        <strain evidence="1">ISS10</strain>
    </source>
</reference>
<proteinExistence type="predicted"/>
<evidence type="ECO:0000313" key="1">
    <source>
        <dbReference type="EMBL" id="KRZ47199.1"/>
    </source>
</evidence>
<gene>
    <name evidence="1" type="ORF">T02_14807</name>
</gene>
<sequence length="42" mass="5007">MGYRTVCIQTECEFYVICLPDNPANEILSTWPWHEEEERSCL</sequence>
<comment type="caution">
    <text evidence="1">The sequence shown here is derived from an EMBL/GenBank/DDBJ whole genome shotgun (WGS) entry which is preliminary data.</text>
</comment>
<organism evidence="1 2">
    <name type="scientific">Trichinella nativa</name>
    <dbReference type="NCBI Taxonomy" id="6335"/>
    <lineage>
        <taxon>Eukaryota</taxon>
        <taxon>Metazoa</taxon>
        <taxon>Ecdysozoa</taxon>
        <taxon>Nematoda</taxon>
        <taxon>Enoplea</taxon>
        <taxon>Dorylaimia</taxon>
        <taxon>Trichinellida</taxon>
        <taxon>Trichinellidae</taxon>
        <taxon>Trichinella</taxon>
    </lineage>
</organism>